<keyword evidence="1" id="KW-0812">Transmembrane</keyword>
<name>S7VYT2_9FLAO</name>
<dbReference type="STRING" id="641526.ADIWIN_0344"/>
<sequence>MPFFEASLSIGFYTYIRVSGVVIITVGVVLIFKQIQKELLSIKQLME</sequence>
<dbReference type="AlphaFoldDB" id="S7VYT2"/>
<evidence type="ECO:0000256" key="1">
    <source>
        <dbReference type="SAM" id="Phobius"/>
    </source>
</evidence>
<reference evidence="2 3" key="1">
    <citation type="journal article" date="2013" name="Genome Announc.">
        <title>Draft Genome Sequence of Winogradskyella psychrotolerans RS-3T, Isolated from the Marine Transect of Kongsfjorden, Ny-Alesund, Svalbard, Arctic Ocean.</title>
        <authorList>
            <person name="Kumar Pinnaka A."/>
            <person name="Ara S."/>
            <person name="Singh A."/>
            <person name="Shivaji S."/>
        </authorList>
    </citation>
    <scope>NUCLEOTIDE SEQUENCE [LARGE SCALE GENOMIC DNA]</scope>
    <source>
        <strain evidence="2 3">RS-3</strain>
    </source>
</reference>
<gene>
    <name evidence="2" type="ORF">ADIWIN_0344</name>
</gene>
<accession>S7VYT2</accession>
<keyword evidence="1" id="KW-1133">Transmembrane helix</keyword>
<keyword evidence="1" id="KW-0472">Membrane</keyword>
<comment type="caution">
    <text evidence="2">The sequence shown here is derived from an EMBL/GenBank/DDBJ whole genome shotgun (WGS) entry which is preliminary data.</text>
</comment>
<dbReference type="EMBL" id="ATMR01000019">
    <property type="protein sequence ID" value="EPR74592.1"/>
    <property type="molecule type" value="Genomic_DNA"/>
</dbReference>
<keyword evidence="3" id="KW-1185">Reference proteome</keyword>
<organism evidence="2 3">
    <name type="scientific">Winogradskyella psychrotolerans RS-3</name>
    <dbReference type="NCBI Taxonomy" id="641526"/>
    <lineage>
        <taxon>Bacteria</taxon>
        <taxon>Pseudomonadati</taxon>
        <taxon>Bacteroidota</taxon>
        <taxon>Flavobacteriia</taxon>
        <taxon>Flavobacteriales</taxon>
        <taxon>Flavobacteriaceae</taxon>
        <taxon>Winogradskyella</taxon>
    </lineage>
</organism>
<feature type="transmembrane region" description="Helical" evidence="1">
    <location>
        <begin position="12"/>
        <end position="32"/>
    </location>
</feature>
<protein>
    <submittedName>
        <fullName evidence="2">Uncharacterized protein</fullName>
    </submittedName>
</protein>
<evidence type="ECO:0000313" key="2">
    <source>
        <dbReference type="EMBL" id="EPR74592.1"/>
    </source>
</evidence>
<dbReference type="Proteomes" id="UP000014962">
    <property type="component" value="Unassembled WGS sequence"/>
</dbReference>
<proteinExistence type="predicted"/>
<evidence type="ECO:0000313" key="3">
    <source>
        <dbReference type="Proteomes" id="UP000014962"/>
    </source>
</evidence>